<dbReference type="RefSeq" id="XP_009544721.1">
    <property type="nucleotide sequence ID" value="XM_009546426.1"/>
</dbReference>
<dbReference type="HOGENOM" id="CLU_2705093_0_0_1"/>
<dbReference type="GO" id="GO:0004497">
    <property type="term" value="F:monooxygenase activity"/>
    <property type="evidence" value="ECO:0007669"/>
    <property type="project" value="UniProtKB-KW"/>
</dbReference>
<comment type="cofactor">
    <cofactor evidence="1">
        <name>heme</name>
        <dbReference type="ChEBI" id="CHEBI:30413"/>
    </cofactor>
</comment>
<evidence type="ECO:0000256" key="7">
    <source>
        <dbReference type="ARBA" id="ARBA00023004"/>
    </source>
</evidence>
<comment type="pathway">
    <text evidence="2">Secondary metabolite biosynthesis.</text>
</comment>
<keyword evidence="4" id="KW-0349">Heme</keyword>
<evidence type="ECO:0000256" key="8">
    <source>
        <dbReference type="ARBA" id="ARBA00023033"/>
    </source>
</evidence>
<accession>W4KAH4</accession>
<dbReference type="Proteomes" id="UP000030671">
    <property type="component" value="Unassembled WGS sequence"/>
</dbReference>
<comment type="similarity">
    <text evidence="3">Belongs to the cytochrome P450 family.</text>
</comment>
<evidence type="ECO:0000256" key="2">
    <source>
        <dbReference type="ARBA" id="ARBA00005179"/>
    </source>
</evidence>
<keyword evidence="7" id="KW-0408">Iron</keyword>
<dbReference type="InterPro" id="IPR050121">
    <property type="entry name" value="Cytochrome_P450_monoxygenase"/>
</dbReference>
<dbReference type="InterPro" id="IPR001128">
    <property type="entry name" value="Cyt_P450"/>
</dbReference>
<dbReference type="OrthoDB" id="1470350at2759"/>
<dbReference type="InterPro" id="IPR036396">
    <property type="entry name" value="Cyt_P450_sf"/>
</dbReference>
<dbReference type="InParanoid" id="W4KAH4"/>
<name>W4KAH4_HETIT</name>
<dbReference type="PANTHER" id="PTHR24305">
    <property type="entry name" value="CYTOCHROME P450"/>
    <property type="match status" value="1"/>
</dbReference>
<evidence type="ECO:0000256" key="3">
    <source>
        <dbReference type="ARBA" id="ARBA00010617"/>
    </source>
</evidence>
<dbReference type="SUPFAM" id="SSF48264">
    <property type="entry name" value="Cytochrome P450"/>
    <property type="match status" value="1"/>
</dbReference>
<reference evidence="9 10" key="1">
    <citation type="journal article" date="2012" name="New Phytol.">
        <title>Insight into trade-off between wood decay and parasitism from the genome of a fungal forest pathogen.</title>
        <authorList>
            <person name="Olson A."/>
            <person name="Aerts A."/>
            <person name="Asiegbu F."/>
            <person name="Belbahri L."/>
            <person name="Bouzid O."/>
            <person name="Broberg A."/>
            <person name="Canback B."/>
            <person name="Coutinho P.M."/>
            <person name="Cullen D."/>
            <person name="Dalman K."/>
            <person name="Deflorio G."/>
            <person name="van Diepen L.T."/>
            <person name="Dunand C."/>
            <person name="Duplessis S."/>
            <person name="Durling M."/>
            <person name="Gonthier P."/>
            <person name="Grimwood J."/>
            <person name="Fossdal C.G."/>
            <person name="Hansson D."/>
            <person name="Henrissat B."/>
            <person name="Hietala A."/>
            <person name="Himmelstrand K."/>
            <person name="Hoffmeister D."/>
            <person name="Hogberg N."/>
            <person name="James T.Y."/>
            <person name="Karlsson M."/>
            <person name="Kohler A."/>
            <person name="Kues U."/>
            <person name="Lee Y.H."/>
            <person name="Lin Y.C."/>
            <person name="Lind M."/>
            <person name="Lindquist E."/>
            <person name="Lombard V."/>
            <person name="Lucas S."/>
            <person name="Lunden K."/>
            <person name="Morin E."/>
            <person name="Murat C."/>
            <person name="Park J."/>
            <person name="Raffaello T."/>
            <person name="Rouze P."/>
            <person name="Salamov A."/>
            <person name="Schmutz J."/>
            <person name="Solheim H."/>
            <person name="Stahlberg J."/>
            <person name="Velez H."/>
            <person name="de Vries R.P."/>
            <person name="Wiebenga A."/>
            <person name="Woodward S."/>
            <person name="Yakovlev I."/>
            <person name="Garbelotto M."/>
            <person name="Martin F."/>
            <person name="Grigoriev I.V."/>
            <person name="Stenlid J."/>
        </authorList>
    </citation>
    <scope>NUCLEOTIDE SEQUENCE [LARGE SCALE GENOMIC DNA]</scope>
    <source>
        <strain evidence="9 10">TC 32-1</strain>
    </source>
</reference>
<dbReference type="PANTHER" id="PTHR24305:SF166">
    <property type="entry name" value="CYTOCHROME P450 12A4, MITOCHONDRIAL-RELATED"/>
    <property type="match status" value="1"/>
</dbReference>
<protein>
    <submittedName>
        <fullName evidence="9">Uncharacterized protein</fullName>
    </submittedName>
</protein>
<evidence type="ECO:0000256" key="4">
    <source>
        <dbReference type="ARBA" id="ARBA00022617"/>
    </source>
</evidence>
<dbReference type="AlphaFoldDB" id="W4KAH4"/>
<keyword evidence="8" id="KW-0503">Monooxygenase</keyword>
<keyword evidence="10" id="KW-1185">Reference proteome</keyword>
<dbReference type="Gene3D" id="1.10.630.10">
    <property type="entry name" value="Cytochrome P450"/>
    <property type="match status" value="1"/>
</dbReference>
<dbReference type="EMBL" id="KI925457">
    <property type="protein sequence ID" value="ETW82355.1"/>
    <property type="molecule type" value="Genomic_DNA"/>
</dbReference>
<evidence type="ECO:0000256" key="5">
    <source>
        <dbReference type="ARBA" id="ARBA00022723"/>
    </source>
</evidence>
<gene>
    <name evidence="9" type="ORF">HETIRDRAFT_416564</name>
</gene>
<dbReference type="KEGG" id="hir:HETIRDRAFT_416564"/>
<keyword evidence="6" id="KW-0560">Oxidoreductase</keyword>
<evidence type="ECO:0000313" key="9">
    <source>
        <dbReference type="EMBL" id="ETW82355.1"/>
    </source>
</evidence>
<organism evidence="9 10">
    <name type="scientific">Heterobasidion irregulare (strain TC 32-1)</name>
    <dbReference type="NCBI Taxonomy" id="747525"/>
    <lineage>
        <taxon>Eukaryota</taxon>
        <taxon>Fungi</taxon>
        <taxon>Dikarya</taxon>
        <taxon>Basidiomycota</taxon>
        <taxon>Agaricomycotina</taxon>
        <taxon>Agaricomycetes</taxon>
        <taxon>Russulales</taxon>
        <taxon>Bondarzewiaceae</taxon>
        <taxon>Heterobasidion</taxon>
        <taxon>Heterobasidion annosum species complex</taxon>
    </lineage>
</organism>
<dbReference type="GeneID" id="20673333"/>
<sequence>MSASEDVRLPESEILAQMSTLIIAAMDTTSAALSRILYLLSQNTDVQDKLRAELTRAREESRGPIGEMDYSQL</sequence>
<dbReference type="Pfam" id="PF00067">
    <property type="entry name" value="p450"/>
    <property type="match status" value="1"/>
</dbReference>
<evidence type="ECO:0000256" key="1">
    <source>
        <dbReference type="ARBA" id="ARBA00001971"/>
    </source>
</evidence>
<dbReference type="GO" id="GO:0016705">
    <property type="term" value="F:oxidoreductase activity, acting on paired donors, with incorporation or reduction of molecular oxygen"/>
    <property type="evidence" value="ECO:0007669"/>
    <property type="project" value="InterPro"/>
</dbReference>
<evidence type="ECO:0000256" key="6">
    <source>
        <dbReference type="ARBA" id="ARBA00023002"/>
    </source>
</evidence>
<dbReference type="GO" id="GO:0005506">
    <property type="term" value="F:iron ion binding"/>
    <property type="evidence" value="ECO:0007669"/>
    <property type="project" value="InterPro"/>
</dbReference>
<evidence type="ECO:0000313" key="10">
    <source>
        <dbReference type="Proteomes" id="UP000030671"/>
    </source>
</evidence>
<dbReference type="GO" id="GO:0020037">
    <property type="term" value="F:heme binding"/>
    <property type="evidence" value="ECO:0007669"/>
    <property type="project" value="InterPro"/>
</dbReference>
<proteinExistence type="inferred from homology"/>
<keyword evidence="5" id="KW-0479">Metal-binding</keyword>